<name>A0A4R2F9B6_9GAMM</name>
<dbReference type="AlphaFoldDB" id="A0A4R2F9B6"/>
<dbReference type="Proteomes" id="UP000294832">
    <property type="component" value="Unassembled WGS sequence"/>
</dbReference>
<proteinExistence type="predicted"/>
<accession>A0A4R2F9B6</accession>
<evidence type="ECO:0000313" key="2">
    <source>
        <dbReference type="Proteomes" id="UP000294832"/>
    </source>
</evidence>
<reference evidence="1 2" key="1">
    <citation type="submission" date="2019-03" db="EMBL/GenBank/DDBJ databases">
        <title>Freshwater and sediment microbial communities from various areas in North America, analyzing microbe dynamics in response to fracking.</title>
        <authorList>
            <person name="Lamendella R."/>
        </authorList>
    </citation>
    <scope>NUCLEOTIDE SEQUENCE [LARGE SCALE GENOMIC DNA]</scope>
    <source>
        <strain evidence="1 2">74A</strain>
    </source>
</reference>
<keyword evidence="2" id="KW-1185">Reference proteome</keyword>
<protein>
    <submittedName>
        <fullName evidence="1">Uncharacterized protein</fullName>
    </submittedName>
</protein>
<sequence length="42" mass="4727">MITVRQAMTQWPKALTFSAEKQAKKRPGEGSEKANYELIAFA</sequence>
<organism evidence="1 2">
    <name type="scientific">Shewanella fodinae</name>
    <dbReference type="NCBI Taxonomy" id="552357"/>
    <lineage>
        <taxon>Bacteria</taxon>
        <taxon>Pseudomonadati</taxon>
        <taxon>Pseudomonadota</taxon>
        <taxon>Gammaproteobacteria</taxon>
        <taxon>Alteromonadales</taxon>
        <taxon>Shewanellaceae</taxon>
        <taxon>Shewanella</taxon>
    </lineage>
</organism>
<evidence type="ECO:0000313" key="1">
    <source>
        <dbReference type="EMBL" id="TCN84237.1"/>
    </source>
</evidence>
<comment type="caution">
    <text evidence="1">The sequence shown here is derived from an EMBL/GenBank/DDBJ whole genome shotgun (WGS) entry which is preliminary data.</text>
</comment>
<dbReference type="EMBL" id="SLWF01000012">
    <property type="protein sequence ID" value="TCN84237.1"/>
    <property type="molecule type" value="Genomic_DNA"/>
</dbReference>
<gene>
    <name evidence="1" type="ORF">EDC91_11210</name>
</gene>